<reference evidence="2" key="1">
    <citation type="submission" date="2016-10" db="EMBL/GenBank/DDBJ databases">
        <authorList>
            <person name="Varghese N."/>
            <person name="Submissions S."/>
        </authorList>
    </citation>
    <scope>NUCLEOTIDE SEQUENCE [LARGE SCALE GENOMIC DNA]</scope>
    <source>
        <strain evidence="2">DSM 15363</strain>
    </source>
</reference>
<gene>
    <name evidence="1" type="ORF">SAMN04489796_108107</name>
</gene>
<proteinExistence type="predicted"/>
<dbReference type="Proteomes" id="UP000199492">
    <property type="component" value="Unassembled WGS sequence"/>
</dbReference>
<evidence type="ECO:0000313" key="2">
    <source>
        <dbReference type="Proteomes" id="UP000199492"/>
    </source>
</evidence>
<evidence type="ECO:0000313" key="1">
    <source>
        <dbReference type="EMBL" id="SDI23491.1"/>
    </source>
</evidence>
<dbReference type="STRING" id="262004.SAMN04489796_108107"/>
<keyword evidence="2" id="KW-1185">Reference proteome</keyword>
<accession>A0A1G8IX27</accession>
<sequence>MFHKTFENEILVEVQNGTVRKVSKIENYVDDPKRVHRKYGDTISKVLFNELSKLNWQNKKDFDCSEKYLVTIGKNGEVSKVNMPDYQTKEEIKRFWEPNEYKYCIKTVKKGLSDLKFDILRIKNKPVEESYYLDIWIEDNGKLENWTE</sequence>
<dbReference type="OrthoDB" id="1438245at2"/>
<dbReference type="RefSeq" id="WP_092469872.1">
    <property type="nucleotide sequence ID" value="NZ_FNCZ01000008.1"/>
</dbReference>
<protein>
    <submittedName>
        <fullName evidence="1">Uncharacterized protein</fullName>
    </submittedName>
</protein>
<organism evidence="1 2">
    <name type="scientific">Winogradskyella thalassocola</name>
    <dbReference type="NCBI Taxonomy" id="262004"/>
    <lineage>
        <taxon>Bacteria</taxon>
        <taxon>Pseudomonadati</taxon>
        <taxon>Bacteroidota</taxon>
        <taxon>Flavobacteriia</taxon>
        <taxon>Flavobacteriales</taxon>
        <taxon>Flavobacteriaceae</taxon>
        <taxon>Winogradskyella</taxon>
    </lineage>
</organism>
<dbReference type="AlphaFoldDB" id="A0A1G8IX27"/>
<name>A0A1G8IX27_9FLAO</name>
<dbReference type="EMBL" id="FNCZ01000008">
    <property type="protein sequence ID" value="SDI23491.1"/>
    <property type="molecule type" value="Genomic_DNA"/>
</dbReference>